<organism evidence="1 2">
    <name type="scientific">Anoxybacterium hadale</name>
    <dbReference type="NCBI Taxonomy" id="3408580"/>
    <lineage>
        <taxon>Bacteria</taxon>
        <taxon>Bacillati</taxon>
        <taxon>Bacillota</taxon>
        <taxon>Clostridia</taxon>
        <taxon>Peptostreptococcales</taxon>
        <taxon>Anaerovoracaceae</taxon>
        <taxon>Anoxybacterium</taxon>
    </lineage>
</organism>
<dbReference type="Proteomes" id="UP000594014">
    <property type="component" value="Chromosome"/>
</dbReference>
<evidence type="ECO:0000313" key="2">
    <source>
        <dbReference type="Proteomes" id="UP000594014"/>
    </source>
</evidence>
<keyword evidence="2" id="KW-1185">Reference proteome</keyword>
<reference evidence="1" key="1">
    <citation type="submission" date="2019-08" db="EMBL/GenBank/DDBJ databases">
        <title>Genome sequence of Clostridiales bacterium MT110.</title>
        <authorList>
            <person name="Cao J."/>
        </authorList>
    </citation>
    <scope>NUCLEOTIDE SEQUENCE</scope>
    <source>
        <strain evidence="1">MT110</strain>
    </source>
</reference>
<dbReference type="EC" id="4.3.1.15" evidence="1"/>
<keyword evidence="1" id="KW-0456">Lyase</keyword>
<proteinExistence type="predicted"/>
<sequence>MDITESKLGIRLLANEQCCDTNFPDFLSEANVSHIRRFHETVPDYRSTPLVCLDALASHLGVGKIYIKDESKRFGLNAFKSLGGLYAVTRVICRELDLDIKQVTFPQLQTPDVKQKISNMVFITATDGNHGRGIAWAASRYGCKSYIYMTKGTAQSRVDAVYAAGAEEVIVTEVNYDDTVKLAAKRAEDCGWTLVQDTAWEGYEEIPSWITQGYTTMGAEMLEQLGLEGIQKPSHLFLQSGVGSFAGGILGYYACRFDGKPPITTIVEPVNVACVMESALAADGNPHAVAGIQETIMAGLNCGDPCLTTWHILRDWSSFFAACPDFVTAKGMRTLANPLGKDPKIISGESGAVGLGLLSLLMERSELAGMRTQMGIDQHSVILLVSTEGDTDPTGYREVIYDGKCPVPQ</sequence>
<protein>
    <submittedName>
        <fullName evidence="1">Diaminopropionate ammonia-lyase</fullName>
        <ecNumber evidence="1">4.3.1.15</ecNumber>
    </submittedName>
</protein>
<accession>A0ACD1AE98</accession>
<name>A0ACD1AE98_9FIRM</name>
<gene>
    <name evidence="1" type="primary">dpaL</name>
    <name evidence="1" type="ORF">FRZ06_16115</name>
</gene>
<evidence type="ECO:0000313" key="1">
    <source>
        <dbReference type="EMBL" id="QOX64761.1"/>
    </source>
</evidence>
<dbReference type="EMBL" id="CP042469">
    <property type="protein sequence ID" value="QOX64761.1"/>
    <property type="molecule type" value="Genomic_DNA"/>
</dbReference>